<proteinExistence type="predicted"/>
<dbReference type="AlphaFoldDB" id="A0A0A9XAJ9"/>
<reference evidence="1" key="1">
    <citation type="journal article" date="2014" name="PLoS ONE">
        <title>Transcriptome-Based Identification of ABC Transporters in the Western Tarnished Plant Bug Lygus hesperus.</title>
        <authorList>
            <person name="Hull J.J."/>
            <person name="Chaney K."/>
            <person name="Geib S.M."/>
            <person name="Fabrick J.A."/>
            <person name="Brent C.S."/>
            <person name="Walsh D."/>
            <person name="Lavine L.C."/>
        </authorList>
    </citation>
    <scope>NUCLEOTIDE SEQUENCE</scope>
</reference>
<feature type="non-terminal residue" evidence="1">
    <location>
        <position position="197"/>
    </location>
</feature>
<gene>
    <name evidence="1" type="ORF">CM83_105259</name>
</gene>
<protein>
    <submittedName>
        <fullName evidence="1">Uncharacterized protein</fullName>
    </submittedName>
</protein>
<accession>A0A0A9XAJ9</accession>
<name>A0A0A9XAJ9_LYGHE</name>
<sequence length="197" mass="22209">ALPSLSCHLWTDSTVVLAWIAKPSGTWKTFVSNRVTEIHSLSQSFQWHHVPGQDNPSDLLSRGLMPSDITQSKVWWNGPLWLSQTVDHWPPQPQLPDSPPESKQTVSMVVSSDRPIILFQRFSNINRLINAVVYVLRFIDHLPNKPCVTGTVTVSERERAIRQLIKIVQQEAFHKDLISLKAHSSIAQKGPLSSLNP</sequence>
<feature type="non-terminal residue" evidence="1">
    <location>
        <position position="1"/>
    </location>
</feature>
<dbReference type="PANTHER" id="PTHR47331">
    <property type="entry name" value="PHD-TYPE DOMAIN-CONTAINING PROTEIN"/>
    <property type="match status" value="1"/>
</dbReference>
<reference evidence="1" key="2">
    <citation type="submission" date="2014-07" db="EMBL/GenBank/DDBJ databases">
        <authorList>
            <person name="Hull J."/>
        </authorList>
    </citation>
    <scope>NUCLEOTIDE SEQUENCE</scope>
</reference>
<evidence type="ECO:0000313" key="1">
    <source>
        <dbReference type="EMBL" id="JAG15853.1"/>
    </source>
</evidence>
<organism evidence="1">
    <name type="scientific">Lygus hesperus</name>
    <name type="common">Western plant bug</name>
    <dbReference type="NCBI Taxonomy" id="30085"/>
    <lineage>
        <taxon>Eukaryota</taxon>
        <taxon>Metazoa</taxon>
        <taxon>Ecdysozoa</taxon>
        <taxon>Arthropoda</taxon>
        <taxon>Hexapoda</taxon>
        <taxon>Insecta</taxon>
        <taxon>Pterygota</taxon>
        <taxon>Neoptera</taxon>
        <taxon>Paraneoptera</taxon>
        <taxon>Hemiptera</taxon>
        <taxon>Heteroptera</taxon>
        <taxon>Panheteroptera</taxon>
        <taxon>Cimicomorpha</taxon>
        <taxon>Miridae</taxon>
        <taxon>Mirini</taxon>
        <taxon>Lygus</taxon>
    </lineage>
</organism>
<dbReference type="EMBL" id="GBHO01027751">
    <property type="protein sequence ID" value="JAG15853.1"/>
    <property type="molecule type" value="Transcribed_RNA"/>
</dbReference>